<dbReference type="AlphaFoldDB" id="A0A9E2KL17"/>
<dbReference type="Pfam" id="PF01368">
    <property type="entry name" value="DHH"/>
    <property type="match status" value="1"/>
</dbReference>
<reference evidence="9" key="1">
    <citation type="journal article" date="2021" name="PeerJ">
        <title>Extensive microbial diversity within the chicken gut microbiome revealed by metagenomics and culture.</title>
        <authorList>
            <person name="Gilroy R."/>
            <person name="Ravi A."/>
            <person name="Getino M."/>
            <person name="Pursley I."/>
            <person name="Horton D.L."/>
            <person name="Alikhan N.F."/>
            <person name="Baker D."/>
            <person name="Gharbi K."/>
            <person name="Hall N."/>
            <person name="Watson M."/>
            <person name="Adriaenssens E.M."/>
            <person name="Foster-Nyarko E."/>
            <person name="Jarju S."/>
            <person name="Secka A."/>
            <person name="Antonio M."/>
            <person name="Oren A."/>
            <person name="Chaudhuri R.R."/>
            <person name="La Ragione R."/>
            <person name="Hildebrand F."/>
            <person name="Pallen M.J."/>
        </authorList>
    </citation>
    <scope>NUCLEOTIDE SEQUENCE</scope>
    <source>
        <strain evidence="9">687</strain>
    </source>
</reference>
<dbReference type="InterPro" id="IPR051673">
    <property type="entry name" value="SSDNA_exonuclease_RecJ"/>
</dbReference>
<accession>A0A9E2KL17</accession>
<feature type="domain" description="DHHA1" evidence="7">
    <location>
        <begin position="355"/>
        <end position="445"/>
    </location>
</feature>
<dbReference type="Proteomes" id="UP000824150">
    <property type="component" value="Unassembled WGS sequence"/>
</dbReference>
<proteinExistence type="inferred from homology"/>
<dbReference type="Gene3D" id="3.10.310.30">
    <property type="match status" value="1"/>
</dbReference>
<evidence type="ECO:0000259" key="7">
    <source>
        <dbReference type="Pfam" id="PF02272"/>
    </source>
</evidence>
<evidence type="ECO:0000256" key="1">
    <source>
        <dbReference type="ARBA" id="ARBA00005915"/>
    </source>
</evidence>
<evidence type="ECO:0000256" key="2">
    <source>
        <dbReference type="ARBA" id="ARBA00019841"/>
    </source>
</evidence>
<keyword evidence="3" id="KW-0540">Nuclease</keyword>
<evidence type="ECO:0000259" key="8">
    <source>
        <dbReference type="Pfam" id="PF17768"/>
    </source>
</evidence>
<dbReference type="InterPro" id="IPR038763">
    <property type="entry name" value="DHH_sf"/>
</dbReference>
<dbReference type="InterPro" id="IPR003156">
    <property type="entry name" value="DHHA1_dom"/>
</dbReference>
<feature type="domain" description="DDH" evidence="6">
    <location>
        <begin position="71"/>
        <end position="231"/>
    </location>
</feature>
<keyword evidence="5 9" id="KW-0269">Exonuclease</keyword>
<comment type="similarity">
    <text evidence="1">Belongs to the RecJ family.</text>
</comment>
<dbReference type="Pfam" id="PF17768">
    <property type="entry name" value="RecJ_OB"/>
    <property type="match status" value="1"/>
</dbReference>
<evidence type="ECO:0000313" key="10">
    <source>
        <dbReference type="Proteomes" id="UP000824150"/>
    </source>
</evidence>
<evidence type="ECO:0000256" key="3">
    <source>
        <dbReference type="ARBA" id="ARBA00022722"/>
    </source>
</evidence>
<gene>
    <name evidence="9" type="primary">recJ</name>
    <name evidence="9" type="ORF">IAA31_00230</name>
</gene>
<evidence type="ECO:0000256" key="5">
    <source>
        <dbReference type="ARBA" id="ARBA00022839"/>
    </source>
</evidence>
<dbReference type="InterPro" id="IPR001667">
    <property type="entry name" value="DDH_dom"/>
</dbReference>
<dbReference type="Gene3D" id="3.90.1640.30">
    <property type="match status" value="1"/>
</dbReference>
<comment type="caution">
    <text evidence="9">The sequence shown here is derived from an EMBL/GenBank/DDBJ whole genome shotgun (WGS) entry which is preliminary data.</text>
</comment>
<dbReference type="InterPro" id="IPR004610">
    <property type="entry name" value="RecJ"/>
</dbReference>
<dbReference type="Pfam" id="PF02272">
    <property type="entry name" value="DHHA1"/>
    <property type="match status" value="1"/>
</dbReference>
<feature type="domain" description="RecJ OB" evidence="8">
    <location>
        <begin position="461"/>
        <end position="561"/>
    </location>
</feature>
<dbReference type="PANTHER" id="PTHR30255:SF2">
    <property type="entry name" value="SINGLE-STRANDED-DNA-SPECIFIC EXONUCLEASE RECJ"/>
    <property type="match status" value="1"/>
</dbReference>
<dbReference type="GO" id="GO:0006281">
    <property type="term" value="P:DNA repair"/>
    <property type="evidence" value="ECO:0007669"/>
    <property type="project" value="InterPro"/>
</dbReference>
<sequence length="567" mass="61919">MNIIQRPHVDDSCLASVVPDPILRQILAARGITTVQEIDPDLKHLLHYRDLQDIDKAATLLADAVMAKKAIRVMGDYDVDGMTGTALGVRCLQAMGLERTKISYHVPSRYDDGYGLSCKMVEQAKADGVELILTVDNGIGCHDSVARAKELGLLVVVTDHHEPGENLPPADAVVNPKRHDDNFASKCLCGVGVLFYVMIALRATLAARGYFSAARPAPILGQFLDLVAIGTIGDVVPLDANNRRLVRAGLKRMQALSAQPGVVALAEIARVNLRTLSTYNIAFDLCPRLNAAGRLKLPDNPAVACLMTDDSVAARDLALRLDMCNRRRGDYEKVFLAEAKADAAASVQQHALTVFRPQWLEGIAGLIASRLKDQYNRPCFVFAGAGETITGSARSVPGFPLAKVLADIDAAHPGLLLRCGGHNMAAGATIPVARLEEFRSLFDESAAQYLKEHSELEIMSDGTLPEGYLNLNFARALERVGPWGQGFPEPLFDGEFLLEQVRLLGNRNLRLRLAASHLHFSAIRFRATALEKSLLEGIRVRMVYSLGVDRYYPNERLEVKVHAIEPV</sequence>
<dbReference type="EMBL" id="JAHLFG010000002">
    <property type="protein sequence ID" value="MBU3825910.1"/>
    <property type="molecule type" value="Genomic_DNA"/>
</dbReference>
<dbReference type="InterPro" id="IPR041122">
    <property type="entry name" value="RecJ_OB"/>
</dbReference>
<protein>
    <recommendedName>
        <fullName evidence="2">Single-stranded-DNA-specific exonuclease RecJ</fullName>
    </recommendedName>
</protein>
<dbReference type="GO" id="GO:0006310">
    <property type="term" value="P:DNA recombination"/>
    <property type="evidence" value="ECO:0007669"/>
    <property type="project" value="InterPro"/>
</dbReference>
<dbReference type="GO" id="GO:0003676">
    <property type="term" value="F:nucleic acid binding"/>
    <property type="evidence" value="ECO:0007669"/>
    <property type="project" value="InterPro"/>
</dbReference>
<reference evidence="9" key="2">
    <citation type="submission" date="2021-04" db="EMBL/GenBank/DDBJ databases">
        <authorList>
            <person name="Gilroy R."/>
        </authorList>
    </citation>
    <scope>NUCLEOTIDE SEQUENCE</scope>
    <source>
        <strain evidence="9">687</strain>
    </source>
</reference>
<name>A0A9E2KL17_9GAMM</name>
<evidence type="ECO:0000313" key="9">
    <source>
        <dbReference type="EMBL" id="MBU3825910.1"/>
    </source>
</evidence>
<organism evidence="9 10">
    <name type="scientific">Candidatus Anaerobiospirillum merdipullorum</name>
    <dbReference type="NCBI Taxonomy" id="2838450"/>
    <lineage>
        <taxon>Bacteria</taxon>
        <taxon>Pseudomonadati</taxon>
        <taxon>Pseudomonadota</taxon>
        <taxon>Gammaproteobacteria</taxon>
        <taxon>Aeromonadales</taxon>
        <taxon>Succinivibrionaceae</taxon>
        <taxon>Anaerobiospirillum</taxon>
    </lineage>
</organism>
<dbReference type="NCBIfam" id="TIGR00644">
    <property type="entry name" value="recJ"/>
    <property type="match status" value="1"/>
</dbReference>
<keyword evidence="4" id="KW-0378">Hydrolase</keyword>
<dbReference type="PANTHER" id="PTHR30255">
    <property type="entry name" value="SINGLE-STRANDED-DNA-SPECIFIC EXONUCLEASE RECJ"/>
    <property type="match status" value="1"/>
</dbReference>
<dbReference type="GO" id="GO:0008409">
    <property type="term" value="F:5'-3' exonuclease activity"/>
    <property type="evidence" value="ECO:0007669"/>
    <property type="project" value="InterPro"/>
</dbReference>
<dbReference type="SUPFAM" id="SSF64182">
    <property type="entry name" value="DHH phosphoesterases"/>
    <property type="match status" value="1"/>
</dbReference>
<evidence type="ECO:0000256" key="4">
    <source>
        <dbReference type="ARBA" id="ARBA00022801"/>
    </source>
</evidence>
<evidence type="ECO:0000259" key="6">
    <source>
        <dbReference type="Pfam" id="PF01368"/>
    </source>
</evidence>